<accession>A0A8H3LGP1</accession>
<organism evidence="2 3">
    <name type="scientific">Rhizophagus clarus</name>
    <dbReference type="NCBI Taxonomy" id="94130"/>
    <lineage>
        <taxon>Eukaryota</taxon>
        <taxon>Fungi</taxon>
        <taxon>Fungi incertae sedis</taxon>
        <taxon>Mucoromycota</taxon>
        <taxon>Glomeromycotina</taxon>
        <taxon>Glomeromycetes</taxon>
        <taxon>Glomerales</taxon>
        <taxon>Glomeraceae</taxon>
        <taxon>Rhizophagus</taxon>
    </lineage>
</organism>
<evidence type="ECO:0000313" key="2">
    <source>
        <dbReference type="EMBL" id="GES85501.1"/>
    </source>
</evidence>
<comment type="caution">
    <text evidence="2">The sequence shown here is derived from an EMBL/GenBank/DDBJ whole genome shotgun (WGS) entry which is preliminary data.</text>
</comment>
<dbReference type="EMBL" id="BLAL01000156">
    <property type="protein sequence ID" value="GES85501.1"/>
    <property type="molecule type" value="Genomic_DNA"/>
</dbReference>
<dbReference type="Proteomes" id="UP000615446">
    <property type="component" value="Unassembled WGS sequence"/>
</dbReference>
<dbReference type="AlphaFoldDB" id="A0A8H3LGP1"/>
<protein>
    <submittedName>
        <fullName evidence="2">Uncharacterized protein</fullName>
    </submittedName>
</protein>
<evidence type="ECO:0000313" key="3">
    <source>
        <dbReference type="Proteomes" id="UP000615446"/>
    </source>
</evidence>
<feature type="compositionally biased region" description="Basic and acidic residues" evidence="1">
    <location>
        <begin position="46"/>
        <end position="58"/>
    </location>
</feature>
<proteinExistence type="predicted"/>
<name>A0A8H3LGP1_9GLOM</name>
<gene>
    <name evidence="2" type="ORF">RCL2_001260600</name>
</gene>
<sequence>MIPDPAPKCTKVSLESQTRSPIIRFNCVFIRRPAKDSSQFSSTNNKPEEKNKKNYNKKDKNTETVLGLVIISRIFALFP</sequence>
<evidence type="ECO:0000256" key="1">
    <source>
        <dbReference type="SAM" id="MobiDB-lite"/>
    </source>
</evidence>
<reference evidence="2" key="1">
    <citation type="submission" date="2019-10" db="EMBL/GenBank/DDBJ databases">
        <title>Conservation and host-specific expression of non-tandemly repeated heterogenous ribosome RNA gene in arbuscular mycorrhizal fungi.</title>
        <authorList>
            <person name="Maeda T."/>
            <person name="Kobayashi Y."/>
            <person name="Nakagawa T."/>
            <person name="Ezawa T."/>
            <person name="Yamaguchi K."/>
            <person name="Bino T."/>
            <person name="Nishimoto Y."/>
            <person name="Shigenobu S."/>
            <person name="Kawaguchi M."/>
        </authorList>
    </citation>
    <scope>NUCLEOTIDE SEQUENCE</scope>
    <source>
        <strain evidence="2">HR1</strain>
    </source>
</reference>
<feature type="region of interest" description="Disordered" evidence="1">
    <location>
        <begin position="36"/>
        <end position="58"/>
    </location>
</feature>